<proteinExistence type="predicted"/>
<gene>
    <name evidence="2" type="ORF">K469DRAFT_596596</name>
</gene>
<evidence type="ECO:0000313" key="3">
    <source>
        <dbReference type="Proteomes" id="UP000800200"/>
    </source>
</evidence>
<dbReference type="Pfam" id="PF13358">
    <property type="entry name" value="DDE_3"/>
    <property type="match status" value="1"/>
</dbReference>
<evidence type="ECO:0000259" key="1">
    <source>
        <dbReference type="Pfam" id="PF13358"/>
    </source>
</evidence>
<dbReference type="Proteomes" id="UP000800200">
    <property type="component" value="Unassembled WGS sequence"/>
</dbReference>
<dbReference type="Gene3D" id="3.30.420.10">
    <property type="entry name" value="Ribonuclease H-like superfamily/Ribonuclease H"/>
    <property type="match status" value="1"/>
</dbReference>
<keyword evidence="3" id="KW-1185">Reference proteome</keyword>
<name>A0A6A6DMR6_9PEZI</name>
<organism evidence="2 3">
    <name type="scientific">Zopfia rhizophila CBS 207.26</name>
    <dbReference type="NCBI Taxonomy" id="1314779"/>
    <lineage>
        <taxon>Eukaryota</taxon>
        <taxon>Fungi</taxon>
        <taxon>Dikarya</taxon>
        <taxon>Ascomycota</taxon>
        <taxon>Pezizomycotina</taxon>
        <taxon>Dothideomycetes</taxon>
        <taxon>Dothideomycetes incertae sedis</taxon>
        <taxon>Zopfiaceae</taxon>
        <taxon>Zopfia</taxon>
    </lineage>
</organism>
<dbReference type="EMBL" id="ML994668">
    <property type="protein sequence ID" value="KAF2179250.1"/>
    <property type="molecule type" value="Genomic_DNA"/>
</dbReference>
<dbReference type="InterPro" id="IPR038717">
    <property type="entry name" value="Tc1-like_DDE_dom"/>
</dbReference>
<dbReference type="GO" id="GO:0003676">
    <property type="term" value="F:nucleic acid binding"/>
    <property type="evidence" value="ECO:0007669"/>
    <property type="project" value="InterPro"/>
</dbReference>
<accession>A0A6A6DMR6</accession>
<dbReference type="InterPro" id="IPR036397">
    <property type="entry name" value="RNaseH_sf"/>
</dbReference>
<dbReference type="OrthoDB" id="440104at2759"/>
<reference evidence="2" key="1">
    <citation type="journal article" date="2020" name="Stud. Mycol.">
        <title>101 Dothideomycetes genomes: a test case for predicting lifestyles and emergence of pathogens.</title>
        <authorList>
            <person name="Haridas S."/>
            <person name="Albert R."/>
            <person name="Binder M."/>
            <person name="Bloem J."/>
            <person name="Labutti K."/>
            <person name="Salamov A."/>
            <person name="Andreopoulos B."/>
            <person name="Baker S."/>
            <person name="Barry K."/>
            <person name="Bills G."/>
            <person name="Bluhm B."/>
            <person name="Cannon C."/>
            <person name="Castanera R."/>
            <person name="Culley D."/>
            <person name="Daum C."/>
            <person name="Ezra D."/>
            <person name="Gonzalez J."/>
            <person name="Henrissat B."/>
            <person name="Kuo A."/>
            <person name="Liang C."/>
            <person name="Lipzen A."/>
            <person name="Lutzoni F."/>
            <person name="Magnuson J."/>
            <person name="Mondo S."/>
            <person name="Nolan M."/>
            <person name="Ohm R."/>
            <person name="Pangilinan J."/>
            <person name="Park H.-J."/>
            <person name="Ramirez L."/>
            <person name="Alfaro M."/>
            <person name="Sun H."/>
            <person name="Tritt A."/>
            <person name="Yoshinaga Y."/>
            <person name="Zwiers L.-H."/>
            <person name="Turgeon B."/>
            <person name="Goodwin S."/>
            <person name="Spatafora J."/>
            <person name="Crous P."/>
            <person name="Grigoriev I."/>
        </authorList>
    </citation>
    <scope>NUCLEOTIDE SEQUENCE</scope>
    <source>
        <strain evidence="2">CBS 207.26</strain>
    </source>
</reference>
<sequence>WPPSSPDLNPIEKVWRWMKEELKKLPYVPKNREDMCKELQRLWDQVNPRDFRHYTKQLTCKLEDVIEVRGLATIN</sequence>
<dbReference type="AlphaFoldDB" id="A0A6A6DMR6"/>
<protein>
    <recommendedName>
        <fullName evidence="1">Tc1-like transposase DDE domain-containing protein</fullName>
    </recommendedName>
</protein>
<feature type="non-terminal residue" evidence="2">
    <location>
        <position position="1"/>
    </location>
</feature>
<evidence type="ECO:0000313" key="2">
    <source>
        <dbReference type="EMBL" id="KAF2179250.1"/>
    </source>
</evidence>
<feature type="domain" description="Tc1-like transposase DDE" evidence="1">
    <location>
        <begin position="1"/>
        <end position="28"/>
    </location>
</feature>